<dbReference type="SUPFAM" id="SSF54495">
    <property type="entry name" value="UBC-like"/>
    <property type="match status" value="1"/>
</dbReference>
<organism evidence="10 11">
    <name type="scientific">Brachionus calyciflorus</name>
    <dbReference type="NCBI Taxonomy" id="104777"/>
    <lineage>
        <taxon>Eukaryota</taxon>
        <taxon>Metazoa</taxon>
        <taxon>Spiralia</taxon>
        <taxon>Gnathifera</taxon>
        <taxon>Rotifera</taxon>
        <taxon>Eurotatoria</taxon>
        <taxon>Monogononta</taxon>
        <taxon>Pseudotrocha</taxon>
        <taxon>Ploima</taxon>
        <taxon>Brachionidae</taxon>
        <taxon>Brachionus</taxon>
    </lineage>
</organism>
<evidence type="ECO:0000256" key="1">
    <source>
        <dbReference type="ARBA" id="ARBA00012486"/>
    </source>
</evidence>
<dbReference type="SMART" id="SM00212">
    <property type="entry name" value="UBCc"/>
    <property type="match status" value="1"/>
</dbReference>
<evidence type="ECO:0000313" key="11">
    <source>
        <dbReference type="Proteomes" id="UP000663879"/>
    </source>
</evidence>
<reference evidence="10" key="1">
    <citation type="submission" date="2021-02" db="EMBL/GenBank/DDBJ databases">
        <authorList>
            <person name="Nowell W R."/>
        </authorList>
    </citation>
    <scope>NUCLEOTIDE SEQUENCE</scope>
    <source>
        <strain evidence="10">Ploen Becks lab</strain>
    </source>
</reference>
<keyword evidence="2" id="KW-0808">Transferase</keyword>
<dbReference type="Gene3D" id="3.10.110.10">
    <property type="entry name" value="Ubiquitin Conjugating Enzyme"/>
    <property type="match status" value="1"/>
</dbReference>
<feature type="active site" description="Glycyl thioester intermediate" evidence="6">
    <location>
        <position position="95"/>
    </location>
</feature>
<dbReference type="GO" id="GO:0061631">
    <property type="term" value="F:ubiquitin conjugating enzyme activity"/>
    <property type="evidence" value="ECO:0007669"/>
    <property type="project" value="UniProtKB-EC"/>
</dbReference>
<dbReference type="PROSITE" id="PS00183">
    <property type="entry name" value="UBC_1"/>
    <property type="match status" value="1"/>
</dbReference>
<dbReference type="InterPro" id="IPR023313">
    <property type="entry name" value="UBQ-conjugating_AS"/>
</dbReference>
<dbReference type="CDD" id="cd23804">
    <property type="entry name" value="UBCc_UBE2S"/>
    <property type="match status" value="1"/>
</dbReference>
<evidence type="ECO:0000256" key="2">
    <source>
        <dbReference type="ARBA" id="ARBA00022679"/>
    </source>
</evidence>
<keyword evidence="4 7" id="KW-0833">Ubl conjugation pathway</keyword>
<dbReference type="FunFam" id="3.10.110.10:FF:000031">
    <property type="entry name" value="Ubiquitin-conjugating enzyme E2 22"/>
    <property type="match status" value="1"/>
</dbReference>
<dbReference type="Proteomes" id="UP000663879">
    <property type="component" value="Unassembled WGS sequence"/>
</dbReference>
<keyword evidence="5 7" id="KW-0067">ATP-binding</keyword>
<dbReference type="PROSITE" id="PS50127">
    <property type="entry name" value="UBC_2"/>
    <property type="match status" value="1"/>
</dbReference>
<dbReference type="GO" id="GO:0005524">
    <property type="term" value="F:ATP binding"/>
    <property type="evidence" value="ECO:0007669"/>
    <property type="project" value="UniProtKB-UniRule"/>
</dbReference>
<feature type="compositionally biased region" description="Low complexity" evidence="8">
    <location>
        <begin position="195"/>
        <end position="207"/>
    </location>
</feature>
<accession>A0A813QID1</accession>
<dbReference type="PANTHER" id="PTHR24067">
    <property type="entry name" value="UBIQUITIN-CONJUGATING ENZYME E2"/>
    <property type="match status" value="1"/>
</dbReference>
<keyword evidence="11" id="KW-1185">Reference proteome</keyword>
<name>A0A813QID1_9BILA</name>
<evidence type="ECO:0000313" key="10">
    <source>
        <dbReference type="EMBL" id="CAF0767915.1"/>
    </source>
</evidence>
<evidence type="ECO:0000256" key="3">
    <source>
        <dbReference type="ARBA" id="ARBA00022741"/>
    </source>
</evidence>
<evidence type="ECO:0000256" key="5">
    <source>
        <dbReference type="ARBA" id="ARBA00022840"/>
    </source>
</evidence>
<evidence type="ECO:0000256" key="8">
    <source>
        <dbReference type="SAM" id="MobiDB-lite"/>
    </source>
</evidence>
<gene>
    <name evidence="10" type="ORF">OXX778_LOCUS4793</name>
</gene>
<dbReference type="OrthoDB" id="10069349at2759"/>
<dbReference type="InterPro" id="IPR000608">
    <property type="entry name" value="UBC"/>
</dbReference>
<feature type="domain" description="UBC core" evidence="9">
    <location>
        <begin position="11"/>
        <end position="157"/>
    </location>
</feature>
<evidence type="ECO:0000256" key="4">
    <source>
        <dbReference type="ARBA" id="ARBA00022786"/>
    </source>
</evidence>
<dbReference type="Pfam" id="PF00179">
    <property type="entry name" value="UQ_con"/>
    <property type="match status" value="1"/>
</dbReference>
<comment type="caution">
    <text evidence="10">The sequence shown here is derived from an EMBL/GenBank/DDBJ whole genome shotgun (WGS) entry which is preliminary data.</text>
</comment>
<evidence type="ECO:0000256" key="6">
    <source>
        <dbReference type="PROSITE-ProRule" id="PRU10133"/>
    </source>
</evidence>
<feature type="compositionally biased region" description="Low complexity" evidence="8">
    <location>
        <begin position="175"/>
        <end position="185"/>
    </location>
</feature>
<proteinExistence type="inferred from homology"/>
<dbReference type="EC" id="2.3.2.23" evidence="1"/>
<evidence type="ECO:0000259" key="9">
    <source>
        <dbReference type="PROSITE" id="PS50127"/>
    </source>
</evidence>
<comment type="similarity">
    <text evidence="7">Belongs to the ubiquitin-conjugating enzyme family.</text>
</comment>
<evidence type="ECO:0000256" key="7">
    <source>
        <dbReference type="RuleBase" id="RU362109"/>
    </source>
</evidence>
<keyword evidence="3 7" id="KW-0547">Nucleotide-binding</keyword>
<feature type="region of interest" description="Disordered" evidence="8">
    <location>
        <begin position="171"/>
        <end position="236"/>
    </location>
</feature>
<dbReference type="InterPro" id="IPR016135">
    <property type="entry name" value="UBQ-conjugating_enzyme/RWD"/>
</dbReference>
<dbReference type="InterPro" id="IPR050113">
    <property type="entry name" value="Ub_conjugating_enzyme"/>
</dbReference>
<protein>
    <recommendedName>
        <fullName evidence="1">E2 ubiquitin-conjugating enzyme</fullName>
        <ecNumber evidence="1">2.3.2.23</ecNumber>
    </recommendedName>
</protein>
<sequence length="236" mass="26169">MSSNSENIPPQVIKRILKEIAEITSEQLDGIKLVSNDQDVSDIQALIDGPADTPYFGGLFRVKLILCKGFPVQPPKAYFITKIFHPNVSSNGEICVNTLKKDWKPELGIKQVLLTIKCLLIVPNPESALNEEAGKLLLEEYDEYFSRAKLYTEVHARHSLTLKSQYPVENIGKKSNSSSISSNTNPLDSNKTIPNSGNNTTNQSTSSDEPNMKMAKLQTNVPAAKKNDKKKALKRL</sequence>
<feature type="compositionally biased region" description="Basic residues" evidence="8">
    <location>
        <begin position="227"/>
        <end position="236"/>
    </location>
</feature>
<dbReference type="AlphaFoldDB" id="A0A813QID1"/>
<dbReference type="EMBL" id="CAJNOC010000491">
    <property type="protein sequence ID" value="CAF0767915.1"/>
    <property type="molecule type" value="Genomic_DNA"/>
</dbReference>